<dbReference type="Proteomes" id="UP001568358">
    <property type="component" value="Unassembled WGS sequence"/>
</dbReference>
<dbReference type="InterPro" id="IPR052197">
    <property type="entry name" value="ComplexI_49kDa-like"/>
</dbReference>
<dbReference type="GO" id="GO:0050136">
    <property type="term" value="F:NADH dehydrogenase (quinone) (non-electrogenic) activity"/>
    <property type="evidence" value="ECO:0007669"/>
    <property type="project" value="UniProtKB-EC"/>
</dbReference>
<protein>
    <submittedName>
        <fullName evidence="3">NADH dehydrogenase subunit C</fullName>
    </submittedName>
    <submittedName>
        <fullName evidence="2">NADH-quinone oxidoreductase subunit C</fullName>
        <ecNumber evidence="2">1.6.5.9</ecNumber>
    </submittedName>
</protein>
<dbReference type="InterPro" id="IPR037232">
    <property type="entry name" value="NADH_quin_OxRdtase_su_C/D-like"/>
</dbReference>
<accession>A0A8G2CA39</accession>
<dbReference type="PANTHER" id="PTHR43485:SF1">
    <property type="entry name" value="FORMATE HYDROGENLYASE SUBUNIT 5-RELATED"/>
    <property type="match status" value="1"/>
</dbReference>
<evidence type="ECO:0000259" key="1">
    <source>
        <dbReference type="Pfam" id="PF00329"/>
    </source>
</evidence>
<comment type="caution">
    <text evidence="3">The sequence shown here is derived from an EMBL/GenBank/DDBJ whole genome shotgun (WGS) entry which is preliminary data.</text>
</comment>
<keyword evidence="2" id="KW-0560">Oxidoreductase</keyword>
<dbReference type="SUPFAM" id="SSF143243">
    <property type="entry name" value="Nqo5-like"/>
    <property type="match status" value="1"/>
</dbReference>
<name>A0A8G2CA39_9BACT</name>
<reference evidence="3 4" key="1">
    <citation type="submission" date="2016-11" db="EMBL/GenBank/DDBJ databases">
        <authorList>
            <person name="Varghese N."/>
            <person name="Submissions S."/>
        </authorList>
    </citation>
    <scope>NUCLEOTIDE SEQUENCE [LARGE SCALE GENOMIC DNA]</scope>
    <source>
        <strain evidence="3 4">DSM 17919</strain>
    </source>
</reference>
<evidence type="ECO:0000313" key="5">
    <source>
        <dbReference type="Proteomes" id="UP001568358"/>
    </source>
</evidence>
<organism evidence="3 4">
    <name type="scientific">Halodesulfovibrio aestuarii</name>
    <dbReference type="NCBI Taxonomy" id="126333"/>
    <lineage>
        <taxon>Bacteria</taxon>
        <taxon>Pseudomonadati</taxon>
        <taxon>Thermodesulfobacteriota</taxon>
        <taxon>Desulfovibrionia</taxon>
        <taxon>Desulfovibrionales</taxon>
        <taxon>Desulfovibrionaceae</taxon>
        <taxon>Halodesulfovibrio</taxon>
    </lineage>
</organism>
<sequence length="175" mass="19524">MINTMKQRVITLVDKIPNGAKLSWTTDLKDNQFGWITLNDVSDLPFLAEKILPEGRLVTISACNAKAEDAKAFHEVCYHFVMKGLTVTVTVLPTGVEPTVPSITHWHKSADWTEREMAESYGITVSNHPNPRPLFLHDAVKSEAMERLVPLSTMTNSASTNSLWEKIMGEKGEES</sequence>
<evidence type="ECO:0000313" key="3">
    <source>
        <dbReference type="EMBL" id="SHJ07910.1"/>
    </source>
</evidence>
<dbReference type="PANTHER" id="PTHR43485">
    <property type="entry name" value="HYDROGENASE-4 COMPONENT G"/>
    <property type="match status" value="1"/>
</dbReference>
<dbReference type="EMBL" id="JBFSOO010000005">
    <property type="protein sequence ID" value="MEZ6853633.1"/>
    <property type="molecule type" value="Genomic_DNA"/>
</dbReference>
<dbReference type="EMBL" id="FQZR01000003">
    <property type="protein sequence ID" value="SHJ07910.1"/>
    <property type="molecule type" value="Genomic_DNA"/>
</dbReference>
<keyword evidence="5" id="KW-1185">Reference proteome</keyword>
<evidence type="ECO:0000313" key="4">
    <source>
        <dbReference type="Proteomes" id="UP000184001"/>
    </source>
</evidence>
<dbReference type="AlphaFoldDB" id="A0A8G2CA39"/>
<dbReference type="Gene3D" id="3.30.460.80">
    <property type="entry name" value="NADH:ubiquinone oxidoreductase, 30kDa subunit"/>
    <property type="match status" value="1"/>
</dbReference>
<dbReference type="Pfam" id="PF00329">
    <property type="entry name" value="Complex1_30kDa"/>
    <property type="match status" value="1"/>
</dbReference>
<dbReference type="GO" id="GO:0008137">
    <property type="term" value="F:NADH dehydrogenase (ubiquinone) activity"/>
    <property type="evidence" value="ECO:0007669"/>
    <property type="project" value="InterPro"/>
</dbReference>
<dbReference type="InterPro" id="IPR001268">
    <property type="entry name" value="NADH_UbQ_OxRdtase_30kDa_su"/>
</dbReference>
<gene>
    <name evidence="2" type="ORF">AB2Z07_08845</name>
    <name evidence="3" type="ORF">SAMN05660830_01576</name>
</gene>
<dbReference type="EC" id="1.6.5.9" evidence="2"/>
<reference evidence="2 5" key="2">
    <citation type="submission" date="2024-07" db="EMBL/GenBank/DDBJ databases">
        <title>Active virus-host system and metabolic interactions in a Lokiarchaeon culture.</title>
        <authorList>
            <person name="Ponce Toledo R.I."/>
            <person name="Rodrigues Oliveira T."/>
            <person name="Schleper C."/>
        </authorList>
    </citation>
    <scope>NUCLEOTIDE SEQUENCE [LARGE SCALE GENOMIC DNA]</scope>
    <source>
        <strain evidence="2 5">B35</strain>
    </source>
</reference>
<evidence type="ECO:0000313" key="2">
    <source>
        <dbReference type="EMBL" id="MEZ6853633.1"/>
    </source>
</evidence>
<proteinExistence type="predicted"/>
<dbReference type="Proteomes" id="UP000184001">
    <property type="component" value="Unassembled WGS sequence"/>
</dbReference>
<dbReference type="RefSeq" id="WP_020000458.1">
    <property type="nucleotide sequence ID" value="NZ_CP192217.1"/>
</dbReference>
<feature type="domain" description="NADH:ubiquinone oxidoreductase 30kDa subunit" evidence="1">
    <location>
        <begin position="56"/>
        <end position="149"/>
    </location>
</feature>